<dbReference type="PRINTS" id="PR01038">
    <property type="entry name" value="TRNASYNTHARG"/>
</dbReference>
<reference evidence="2" key="1">
    <citation type="journal article" date="2014" name="Front. Microbiol.">
        <title>High frequency of phylogenetically diverse reductive dehalogenase-homologous genes in deep subseafloor sedimentary metagenomes.</title>
        <authorList>
            <person name="Kawai M."/>
            <person name="Futagami T."/>
            <person name="Toyoda A."/>
            <person name="Takaki Y."/>
            <person name="Nishi S."/>
            <person name="Hori S."/>
            <person name="Arai W."/>
            <person name="Tsubouchi T."/>
            <person name="Morono Y."/>
            <person name="Uchiyama I."/>
            <person name="Ito T."/>
            <person name="Fujiyama A."/>
            <person name="Inagaki F."/>
            <person name="Takami H."/>
        </authorList>
    </citation>
    <scope>NUCLEOTIDE SEQUENCE</scope>
    <source>
        <strain evidence="2">Expedition CK06-06</strain>
    </source>
</reference>
<dbReference type="AlphaFoldDB" id="X1VN17"/>
<dbReference type="GO" id="GO:0004814">
    <property type="term" value="F:arginine-tRNA ligase activity"/>
    <property type="evidence" value="ECO:0007669"/>
    <property type="project" value="InterPro"/>
</dbReference>
<dbReference type="PANTHER" id="PTHR11956">
    <property type="entry name" value="ARGINYL-TRNA SYNTHETASE"/>
    <property type="match status" value="1"/>
</dbReference>
<dbReference type="GO" id="GO:0005737">
    <property type="term" value="C:cytoplasm"/>
    <property type="evidence" value="ECO:0007669"/>
    <property type="project" value="InterPro"/>
</dbReference>
<accession>X1VN17</accession>
<name>X1VN17_9ZZZZ</name>
<sequence length="148" mass="16453">MDFKEEIVNILRTIIEIDSNLIEIPPNSQLGDFSVPCHKFAKELKKSPNQISADLAKKIKINEFFSKILSNGPYLNFFVNKSILIENNLLNIYNQGKNYGSTDIGAGKNIVVDYSSPNIAKPFGIAHIRSTVIGNSICKIYSALGYNV</sequence>
<feature type="domain" description="Arginyl tRNA synthetase N-terminal" evidence="1">
    <location>
        <begin position="1"/>
        <end position="79"/>
    </location>
</feature>
<dbReference type="SMART" id="SM01016">
    <property type="entry name" value="Arg_tRNA_synt_N"/>
    <property type="match status" value="1"/>
</dbReference>
<evidence type="ECO:0000259" key="1">
    <source>
        <dbReference type="SMART" id="SM01016"/>
    </source>
</evidence>
<dbReference type="PANTHER" id="PTHR11956:SF5">
    <property type="entry name" value="ARGININE--TRNA LIGASE, CYTOPLASMIC"/>
    <property type="match status" value="1"/>
</dbReference>
<dbReference type="Pfam" id="PF03485">
    <property type="entry name" value="Arg_tRNA_synt_N"/>
    <property type="match status" value="1"/>
</dbReference>
<dbReference type="GO" id="GO:0005524">
    <property type="term" value="F:ATP binding"/>
    <property type="evidence" value="ECO:0007669"/>
    <property type="project" value="InterPro"/>
</dbReference>
<dbReference type="SUPFAM" id="SSF52374">
    <property type="entry name" value="Nucleotidylyl transferase"/>
    <property type="match status" value="1"/>
</dbReference>
<organism evidence="2">
    <name type="scientific">marine sediment metagenome</name>
    <dbReference type="NCBI Taxonomy" id="412755"/>
    <lineage>
        <taxon>unclassified sequences</taxon>
        <taxon>metagenomes</taxon>
        <taxon>ecological metagenomes</taxon>
    </lineage>
</organism>
<dbReference type="InterPro" id="IPR036695">
    <property type="entry name" value="Arg-tRNA-synth_N_sf"/>
</dbReference>
<dbReference type="InterPro" id="IPR001278">
    <property type="entry name" value="Arg-tRNA-ligase"/>
</dbReference>
<dbReference type="SUPFAM" id="SSF55190">
    <property type="entry name" value="Arginyl-tRNA synthetase (ArgRS), N-terminal 'additional' domain"/>
    <property type="match status" value="1"/>
</dbReference>
<dbReference type="Gene3D" id="3.30.1360.70">
    <property type="entry name" value="Arginyl tRNA synthetase N-terminal domain"/>
    <property type="match status" value="1"/>
</dbReference>
<feature type="non-terminal residue" evidence="2">
    <location>
        <position position="148"/>
    </location>
</feature>
<evidence type="ECO:0000313" key="2">
    <source>
        <dbReference type="EMBL" id="GAJ21092.1"/>
    </source>
</evidence>
<dbReference type="Pfam" id="PF00750">
    <property type="entry name" value="tRNA-synt_1d"/>
    <property type="match status" value="1"/>
</dbReference>
<dbReference type="EMBL" id="BARW01038192">
    <property type="protein sequence ID" value="GAJ21092.1"/>
    <property type="molecule type" value="Genomic_DNA"/>
</dbReference>
<dbReference type="InterPro" id="IPR035684">
    <property type="entry name" value="ArgRS_core"/>
</dbReference>
<comment type="caution">
    <text evidence="2">The sequence shown here is derived from an EMBL/GenBank/DDBJ whole genome shotgun (WGS) entry which is preliminary data.</text>
</comment>
<gene>
    <name evidence="2" type="ORF">S12H4_58703</name>
</gene>
<dbReference type="InterPro" id="IPR005148">
    <property type="entry name" value="Arg-tRNA-synth_N"/>
</dbReference>
<dbReference type="Gene3D" id="3.40.50.620">
    <property type="entry name" value="HUPs"/>
    <property type="match status" value="1"/>
</dbReference>
<dbReference type="GO" id="GO:0006420">
    <property type="term" value="P:arginyl-tRNA aminoacylation"/>
    <property type="evidence" value="ECO:0007669"/>
    <property type="project" value="InterPro"/>
</dbReference>
<protein>
    <recommendedName>
        <fullName evidence="1">Arginyl tRNA synthetase N-terminal domain-containing protein</fullName>
    </recommendedName>
</protein>
<proteinExistence type="predicted"/>
<dbReference type="InterPro" id="IPR014729">
    <property type="entry name" value="Rossmann-like_a/b/a_fold"/>
</dbReference>